<dbReference type="PANTHER" id="PTHR37299">
    <property type="entry name" value="TRANSCRIPTIONAL REGULATOR-RELATED"/>
    <property type="match status" value="1"/>
</dbReference>
<dbReference type="SMART" id="SM00850">
    <property type="entry name" value="LytTR"/>
    <property type="match status" value="1"/>
</dbReference>
<dbReference type="Gene3D" id="2.40.50.1020">
    <property type="entry name" value="LytTr DNA-binding domain"/>
    <property type="match status" value="1"/>
</dbReference>
<evidence type="ECO:0000259" key="1">
    <source>
        <dbReference type="PROSITE" id="PS50930"/>
    </source>
</evidence>
<dbReference type="InterPro" id="IPR046947">
    <property type="entry name" value="LytR-like"/>
</dbReference>
<feature type="domain" description="HTH LytTR-type" evidence="1">
    <location>
        <begin position="1"/>
        <end position="91"/>
    </location>
</feature>
<dbReference type="AlphaFoldDB" id="A0A5J4T1K6"/>
<evidence type="ECO:0000313" key="2">
    <source>
        <dbReference type="EMBL" id="KAA6351958.1"/>
    </source>
</evidence>
<comment type="caution">
    <text evidence="2">The sequence shown here is derived from an EMBL/GenBank/DDBJ whole genome shotgun (WGS) entry which is preliminary data.</text>
</comment>
<protein>
    <recommendedName>
        <fullName evidence="1">HTH LytTR-type domain-containing protein</fullName>
    </recommendedName>
</protein>
<proteinExistence type="predicted"/>
<dbReference type="PANTHER" id="PTHR37299:SF1">
    <property type="entry name" value="STAGE 0 SPORULATION PROTEIN A HOMOLOG"/>
    <property type="match status" value="1"/>
</dbReference>
<reference evidence="2" key="1">
    <citation type="submission" date="2019-03" db="EMBL/GenBank/DDBJ databases">
        <title>Single cell metagenomics reveals metabolic interactions within the superorganism composed of flagellate Streblomastix strix and complex community of Bacteroidetes bacteria on its surface.</title>
        <authorList>
            <person name="Treitli S.C."/>
            <person name="Kolisko M."/>
            <person name="Husnik F."/>
            <person name="Keeling P."/>
            <person name="Hampl V."/>
        </authorList>
    </citation>
    <scope>NUCLEOTIDE SEQUENCE</scope>
    <source>
        <strain evidence="2">STM</strain>
    </source>
</reference>
<gene>
    <name evidence="2" type="ORF">EZS27_000755</name>
</gene>
<dbReference type="Pfam" id="PF04397">
    <property type="entry name" value="LytTR"/>
    <property type="match status" value="1"/>
</dbReference>
<dbReference type="EMBL" id="SNRY01000007">
    <property type="protein sequence ID" value="KAA6351958.1"/>
    <property type="molecule type" value="Genomic_DNA"/>
</dbReference>
<sequence length="91" mass="10824">MERVDFCDILYIEGMGAYLRMVTKHSKIMTLQSFAQMENQLPSEQFHRIHKSFIVSLNKIESIERNVVKIGEQRIPIGKNYQEEFYRKIAK</sequence>
<dbReference type="PROSITE" id="PS50930">
    <property type="entry name" value="HTH_LYTTR"/>
    <property type="match status" value="1"/>
</dbReference>
<name>A0A5J4T1K6_9ZZZZ</name>
<dbReference type="GO" id="GO:0003677">
    <property type="term" value="F:DNA binding"/>
    <property type="evidence" value="ECO:0007669"/>
    <property type="project" value="InterPro"/>
</dbReference>
<organism evidence="2">
    <name type="scientific">termite gut metagenome</name>
    <dbReference type="NCBI Taxonomy" id="433724"/>
    <lineage>
        <taxon>unclassified sequences</taxon>
        <taxon>metagenomes</taxon>
        <taxon>organismal metagenomes</taxon>
    </lineage>
</organism>
<dbReference type="GO" id="GO:0000156">
    <property type="term" value="F:phosphorelay response regulator activity"/>
    <property type="evidence" value="ECO:0007669"/>
    <property type="project" value="InterPro"/>
</dbReference>
<dbReference type="InterPro" id="IPR007492">
    <property type="entry name" value="LytTR_DNA-bd_dom"/>
</dbReference>
<accession>A0A5J4T1K6</accession>